<name>A0ABV0K1C6_9CYAN</name>
<evidence type="ECO:0000313" key="3">
    <source>
        <dbReference type="Proteomes" id="UP001482513"/>
    </source>
</evidence>
<evidence type="ECO:0000313" key="2">
    <source>
        <dbReference type="EMBL" id="MEP0946589.1"/>
    </source>
</evidence>
<accession>A0ABV0K1C6</accession>
<evidence type="ECO:0000259" key="1">
    <source>
        <dbReference type="SMART" id="SM00563"/>
    </source>
</evidence>
<keyword evidence="3" id="KW-1185">Reference proteome</keyword>
<sequence length="480" mass="54181">MNPSTRAQPPLSFIPPALDTRVLALVRLGLPYWMRWREQVQHVEVVNAEGLVQLYKAFDAGETRFLLAFRHPSPLDSFCIGHLLWYTVPQRARELGVELKRPVHVHFIYDRGIPLWAGAWVGKLYAKLGGTPIQRGKVDRQGLRSARQLLANGQFPLAAAPEGGNNGHTEIVSPLEPGVAQMAFWCVDDLHNQGRAEQMAIAPLGISYRYITPPWRELDRWLDRLEQETSLAPRQHLYPPGDTSKTAIEQRYRRLSNLGERLLTLLENYYRRVYRVAIPAVDSSNRPDAVPPTNALSSRLEALMNAALQVAETYFQLLPKGSTIDRCRRIEQAGWEHIFRQDVVGNPRLSAVEMGLANREAEEASLRMWHMRLVESFIAVTGQYVRQRPSAERFAETVMILRDTVCLIQGKNSFPRPKLGPQRAVLTVGEPISVSDRWPDYKTNRKQAVAQLTADLQSALEAMITPILPGSELSQADAPK</sequence>
<dbReference type="GO" id="GO:0016746">
    <property type="term" value="F:acyltransferase activity"/>
    <property type="evidence" value="ECO:0007669"/>
    <property type="project" value="UniProtKB-KW"/>
</dbReference>
<dbReference type="EMBL" id="JAMPKX010000002">
    <property type="protein sequence ID" value="MEP0946589.1"/>
    <property type="molecule type" value="Genomic_DNA"/>
</dbReference>
<protein>
    <submittedName>
        <fullName evidence="2">1-acyl-sn-glycerol-3-phosphate acyltransferase</fullName>
    </submittedName>
</protein>
<keyword evidence="2" id="KW-0808">Transferase</keyword>
<dbReference type="SUPFAM" id="SSF69593">
    <property type="entry name" value="Glycerol-3-phosphate (1)-acyltransferase"/>
    <property type="match status" value="1"/>
</dbReference>
<keyword evidence="2" id="KW-0012">Acyltransferase</keyword>
<proteinExistence type="predicted"/>
<dbReference type="InterPro" id="IPR002123">
    <property type="entry name" value="Plipid/glycerol_acylTrfase"/>
</dbReference>
<dbReference type="RefSeq" id="WP_313887125.1">
    <property type="nucleotide sequence ID" value="NZ_JAMPKX010000002.1"/>
</dbReference>
<dbReference type="Pfam" id="PF01553">
    <property type="entry name" value="Acyltransferase"/>
    <property type="match status" value="1"/>
</dbReference>
<gene>
    <name evidence="2" type="ORF">NC992_06875</name>
</gene>
<dbReference type="SMART" id="SM00563">
    <property type="entry name" value="PlsC"/>
    <property type="match status" value="1"/>
</dbReference>
<organism evidence="2 3">
    <name type="scientific">Leptolyngbya subtilissima DQ-A4</name>
    <dbReference type="NCBI Taxonomy" id="2933933"/>
    <lineage>
        <taxon>Bacteria</taxon>
        <taxon>Bacillati</taxon>
        <taxon>Cyanobacteriota</taxon>
        <taxon>Cyanophyceae</taxon>
        <taxon>Leptolyngbyales</taxon>
        <taxon>Leptolyngbyaceae</taxon>
        <taxon>Leptolyngbya group</taxon>
        <taxon>Leptolyngbya</taxon>
    </lineage>
</organism>
<dbReference type="Proteomes" id="UP001482513">
    <property type="component" value="Unassembled WGS sequence"/>
</dbReference>
<comment type="caution">
    <text evidence="2">The sequence shown here is derived from an EMBL/GenBank/DDBJ whole genome shotgun (WGS) entry which is preliminary data.</text>
</comment>
<feature type="domain" description="Phospholipid/glycerol acyltransferase" evidence="1">
    <location>
        <begin position="65"/>
        <end position="209"/>
    </location>
</feature>
<reference evidence="2 3" key="1">
    <citation type="submission" date="2022-04" db="EMBL/GenBank/DDBJ databases">
        <title>Positive selection, recombination, and allopatry shape intraspecific diversity of widespread and dominant cyanobacteria.</title>
        <authorList>
            <person name="Wei J."/>
            <person name="Shu W."/>
            <person name="Hu C."/>
        </authorList>
    </citation>
    <scope>NUCLEOTIDE SEQUENCE [LARGE SCALE GENOMIC DNA]</scope>
    <source>
        <strain evidence="2 3">DQ-A4</strain>
    </source>
</reference>